<evidence type="ECO:0000259" key="1">
    <source>
        <dbReference type="Pfam" id="PF01551"/>
    </source>
</evidence>
<organism evidence="2 3">
    <name type="scientific">Desulfitobacterium metallireducens DSM 15288</name>
    <dbReference type="NCBI Taxonomy" id="871968"/>
    <lineage>
        <taxon>Bacteria</taxon>
        <taxon>Bacillati</taxon>
        <taxon>Bacillota</taxon>
        <taxon>Clostridia</taxon>
        <taxon>Eubacteriales</taxon>
        <taxon>Desulfitobacteriaceae</taxon>
        <taxon>Desulfitobacterium</taxon>
    </lineage>
</organism>
<dbReference type="Gene3D" id="2.70.70.10">
    <property type="entry name" value="Glucose Permease (Domain IIA)"/>
    <property type="match status" value="1"/>
</dbReference>
<dbReference type="PANTHER" id="PTHR21666">
    <property type="entry name" value="PEPTIDASE-RELATED"/>
    <property type="match status" value="1"/>
</dbReference>
<dbReference type="PANTHER" id="PTHR21666:SF270">
    <property type="entry name" value="MUREIN HYDROLASE ACTIVATOR ENVC"/>
    <property type="match status" value="1"/>
</dbReference>
<gene>
    <name evidence="2" type="ORF">DESME_15430</name>
</gene>
<evidence type="ECO:0000313" key="2">
    <source>
        <dbReference type="EMBL" id="AHF08264.1"/>
    </source>
</evidence>
<accession>W0EGF0</accession>
<dbReference type="GO" id="GO:0004222">
    <property type="term" value="F:metalloendopeptidase activity"/>
    <property type="evidence" value="ECO:0007669"/>
    <property type="project" value="TreeGrafter"/>
</dbReference>
<protein>
    <submittedName>
        <fullName evidence="2">Peptidase M23</fullName>
    </submittedName>
</protein>
<dbReference type="AlphaFoldDB" id="W0EGF0"/>
<dbReference type="KEGG" id="dmt:DESME_15430"/>
<dbReference type="EMBL" id="CP007032">
    <property type="protein sequence ID" value="AHF08264.1"/>
    <property type="molecule type" value="Genomic_DNA"/>
</dbReference>
<name>W0EGF0_9FIRM</name>
<dbReference type="eggNOG" id="COG0739">
    <property type="taxonomic scope" value="Bacteria"/>
</dbReference>
<sequence length="127" mass="14014">MEDFPSPVRVEPLRGVENYFSENVNAYLFHAGRDYPLVEGAVIRATHGGKVTFAGADPILGQKVEIDCGEGWRVVYGGLDNLRVQQGEIIENNTVLGQIGYYSGADGINDRTQLHYEVWNGDQAQAE</sequence>
<keyword evidence="3" id="KW-1185">Reference proteome</keyword>
<dbReference type="HOGENOM" id="CLU_137833_0_0_9"/>
<evidence type="ECO:0000313" key="3">
    <source>
        <dbReference type="Proteomes" id="UP000010847"/>
    </source>
</evidence>
<reference evidence="2 3" key="1">
    <citation type="submission" date="2013-12" db="EMBL/GenBank/DDBJ databases">
        <authorList>
            <consortium name="DOE Joint Genome Institute"/>
            <person name="Smidt H."/>
            <person name="Huntemann M."/>
            <person name="Han J."/>
            <person name="Chen A."/>
            <person name="Kyrpides N."/>
            <person name="Mavromatis K."/>
            <person name="Markowitz V."/>
            <person name="Palaniappan K."/>
            <person name="Ivanova N."/>
            <person name="Schaumberg A."/>
            <person name="Pati A."/>
            <person name="Liolios K."/>
            <person name="Nordberg H.P."/>
            <person name="Cantor M.N."/>
            <person name="Hua S.X."/>
            <person name="Woyke T."/>
        </authorList>
    </citation>
    <scope>NUCLEOTIDE SEQUENCE [LARGE SCALE GENOMIC DNA]</scope>
    <source>
        <strain evidence="3">DSM 15288</strain>
    </source>
</reference>
<dbReference type="STRING" id="871968.DESME_15430"/>
<dbReference type="SUPFAM" id="SSF51261">
    <property type="entry name" value="Duplicated hybrid motif"/>
    <property type="match status" value="1"/>
</dbReference>
<dbReference type="InterPro" id="IPR011055">
    <property type="entry name" value="Dup_hybrid_motif"/>
</dbReference>
<feature type="domain" description="M23ase beta-sheet core" evidence="1">
    <location>
        <begin position="29"/>
        <end position="124"/>
    </location>
</feature>
<dbReference type="Proteomes" id="UP000010847">
    <property type="component" value="Chromosome"/>
</dbReference>
<proteinExistence type="predicted"/>
<dbReference type="Pfam" id="PF01551">
    <property type="entry name" value="Peptidase_M23"/>
    <property type="match status" value="1"/>
</dbReference>
<dbReference type="CDD" id="cd12797">
    <property type="entry name" value="M23_peptidase"/>
    <property type="match status" value="1"/>
</dbReference>
<dbReference type="InterPro" id="IPR016047">
    <property type="entry name" value="M23ase_b-sheet_dom"/>
</dbReference>
<dbReference type="InterPro" id="IPR050570">
    <property type="entry name" value="Cell_wall_metabolism_enzyme"/>
</dbReference>